<feature type="transmembrane region" description="Helical" evidence="1">
    <location>
        <begin position="349"/>
        <end position="370"/>
    </location>
</feature>
<evidence type="ECO:0000313" key="3">
    <source>
        <dbReference type="Proteomes" id="UP000682843"/>
    </source>
</evidence>
<dbReference type="Pfam" id="PF03929">
    <property type="entry name" value="PepSY_TM"/>
    <property type="match status" value="1"/>
</dbReference>
<dbReference type="Proteomes" id="UP000682843">
    <property type="component" value="Chromosome"/>
</dbReference>
<dbReference type="PANTHER" id="PTHR34219:SF3">
    <property type="entry name" value="BLL7967 PROTEIN"/>
    <property type="match status" value="1"/>
</dbReference>
<feature type="transmembrane region" description="Helical" evidence="1">
    <location>
        <begin position="12"/>
        <end position="36"/>
    </location>
</feature>
<proteinExistence type="predicted"/>
<name>A0ABX8A329_9BRAD</name>
<gene>
    <name evidence="2" type="ORF">RPMA_03195</name>
</gene>
<feature type="transmembrane region" description="Helical" evidence="1">
    <location>
        <begin position="188"/>
        <end position="217"/>
    </location>
</feature>
<protein>
    <submittedName>
        <fullName evidence="2">PepSY domain-containing protein</fullName>
    </submittedName>
</protein>
<evidence type="ECO:0000313" key="2">
    <source>
        <dbReference type="EMBL" id="QUS37974.1"/>
    </source>
</evidence>
<organism evidence="2 3">
    <name type="scientific">Tardiphaga alba</name>
    <dbReference type="NCBI Taxonomy" id="340268"/>
    <lineage>
        <taxon>Bacteria</taxon>
        <taxon>Pseudomonadati</taxon>
        <taxon>Pseudomonadota</taxon>
        <taxon>Alphaproteobacteria</taxon>
        <taxon>Hyphomicrobiales</taxon>
        <taxon>Nitrobacteraceae</taxon>
        <taxon>Tardiphaga</taxon>
    </lineage>
</organism>
<evidence type="ECO:0000256" key="1">
    <source>
        <dbReference type="SAM" id="Phobius"/>
    </source>
</evidence>
<dbReference type="RefSeq" id="WP_211911505.1">
    <property type="nucleotide sequence ID" value="NZ_CP036498.1"/>
</dbReference>
<feature type="transmembrane region" description="Helical" evidence="1">
    <location>
        <begin position="146"/>
        <end position="167"/>
    </location>
</feature>
<sequence>MASPIKSAFLQVHSIIGLAIALVVGLMGLTGAMLSFEDDIVAALNRDVARVDVRSAPVLTPDEIVARLQAQPGAGKVQLMLLSSEPGATVRARFARNEAGERSSVFVDPYDGRVLSAVSGEGFFATLRNLHRFLLLPGNGNGYGRLITGVCAIGLLVLLISGMVLRWPRRVRSIRMWLKPNLAMPGRAFHWSLHSVVGTWVLPIYVITILTGLWWSFDWYKASATWLLSSKPPAAAKAPAKAKGGAKPADAAQAAAPSLDRAWATFLAEQGSQYTNVYLLVPNGPGPVRLRSLAKDAPHDVARDDFRIDGATGRVVNVERYADKSVGDSILQRVLQIHTGAAFGLVGRILFMIAAALMPLFTVTGIILYFSRRRLKAQSKPSRNHRRAAGLVAGE</sequence>
<reference evidence="2 3" key="1">
    <citation type="submission" date="2019-02" db="EMBL/GenBank/DDBJ databases">
        <title>Emended description of the genus Rhodopseudomonas and description of Rhodopseudomonas albus sp. nov., a non-phototrophic, heavy-metal-tolerant bacterium isolated from garden soil.</title>
        <authorList>
            <person name="Bao Z."/>
            <person name="Cao W.W."/>
            <person name="Sato Y."/>
            <person name="Nishizawa T."/>
            <person name="Zhao J."/>
            <person name="Guo Y."/>
            <person name="Ohta H."/>
        </authorList>
    </citation>
    <scope>NUCLEOTIDE SEQUENCE [LARGE SCALE GENOMIC DNA]</scope>
    <source>
        <strain evidence="2 3">SK50-23</strain>
    </source>
</reference>
<keyword evidence="1" id="KW-0812">Transmembrane</keyword>
<keyword evidence="3" id="KW-1185">Reference proteome</keyword>
<dbReference type="EMBL" id="CP036498">
    <property type="protein sequence ID" value="QUS37974.1"/>
    <property type="molecule type" value="Genomic_DNA"/>
</dbReference>
<keyword evidence="1" id="KW-1133">Transmembrane helix</keyword>
<dbReference type="InterPro" id="IPR005625">
    <property type="entry name" value="PepSY-ass_TM"/>
</dbReference>
<keyword evidence="1" id="KW-0472">Membrane</keyword>
<dbReference type="PANTHER" id="PTHR34219">
    <property type="entry name" value="IRON-REGULATED INNER MEMBRANE PROTEIN-RELATED"/>
    <property type="match status" value="1"/>
</dbReference>
<accession>A0ABX8A329</accession>